<dbReference type="EMBL" id="CAKOFQ010006708">
    <property type="protein sequence ID" value="CAH1963561.1"/>
    <property type="molecule type" value="Genomic_DNA"/>
</dbReference>
<accession>A0A9P0JYF8</accession>
<sequence>MSDARESSFDYNSDLLSISSIDTNYDLSSCDDLSSADGSESEYPEEAADDVEVPWVKEGIPRPNFPFTSDPARIIFWRYLSYSWISI</sequence>
<organism evidence="1 2">
    <name type="scientific">Acanthoscelides obtectus</name>
    <name type="common">Bean weevil</name>
    <name type="synonym">Bruchus obtectus</name>
    <dbReference type="NCBI Taxonomy" id="200917"/>
    <lineage>
        <taxon>Eukaryota</taxon>
        <taxon>Metazoa</taxon>
        <taxon>Ecdysozoa</taxon>
        <taxon>Arthropoda</taxon>
        <taxon>Hexapoda</taxon>
        <taxon>Insecta</taxon>
        <taxon>Pterygota</taxon>
        <taxon>Neoptera</taxon>
        <taxon>Endopterygota</taxon>
        <taxon>Coleoptera</taxon>
        <taxon>Polyphaga</taxon>
        <taxon>Cucujiformia</taxon>
        <taxon>Chrysomeloidea</taxon>
        <taxon>Chrysomelidae</taxon>
        <taxon>Bruchinae</taxon>
        <taxon>Bruchini</taxon>
        <taxon>Acanthoscelides</taxon>
    </lineage>
</organism>
<reference evidence="1" key="1">
    <citation type="submission" date="2022-03" db="EMBL/GenBank/DDBJ databases">
        <authorList>
            <person name="Sayadi A."/>
        </authorList>
    </citation>
    <scope>NUCLEOTIDE SEQUENCE</scope>
</reference>
<evidence type="ECO:0000313" key="2">
    <source>
        <dbReference type="Proteomes" id="UP001152888"/>
    </source>
</evidence>
<protein>
    <submittedName>
        <fullName evidence="1">Uncharacterized protein</fullName>
    </submittedName>
</protein>
<comment type="caution">
    <text evidence="1">The sequence shown here is derived from an EMBL/GenBank/DDBJ whole genome shotgun (WGS) entry which is preliminary data.</text>
</comment>
<proteinExistence type="predicted"/>
<dbReference type="Proteomes" id="UP001152888">
    <property type="component" value="Unassembled WGS sequence"/>
</dbReference>
<evidence type="ECO:0000313" key="1">
    <source>
        <dbReference type="EMBL" id="CAH1963561.1"/>
    </source>
</evidence>
<gene>
    <name evidence="1" type="ORF">ACAOBT_LOCUS5265</name>
</gene>
<dbReference type="AlphaFoldDB" id="A0A9P0JYF8"/>
<keyword evidence="2" id="KW-1185">Reference proteome</keyword>
<name>A0A9P0JYF8_ACAOB</name>